<gene>
    <name evidence="2" type="ORF">PLEPLA_LOCUS11034</name>
</gene>
<evidence type="ECO:0000313" key="2">
    <source>
        <dbReference type="EMBL" id="CAB1423116.1"/>
    </source>
</evidence>
<keyword evidence="3" id="KW-1185">Reference proteome</keyword>
<feature type="region of interest" description="Disordered" evidence="1">
    <location>
        <begin position="1"/>
        <end position="48"/>
    </location>
</feature>
<dbReference type="EMBL" id="CADEAL010000635">
    <property type="protein sequence ID" value="CAB1423116.1"/>
    <property type="molecule type" value="Genomic_DNA"/>
</dbReference>
<comment type="caution">
    <text evidence="2">The sequence shown here is derived from an EMBL/GenBank/DDBJ whole genome shotgun (WGS) entry which is preliminary data.</text>
</comment>
<reference evidence="2" key="1">
    <citation type="submission" date="2020-03" db="EMBL/GenBank/DDBJ databases">
        <authorList>
            <person name="Weist P."/>
        </authorList>
    </citation>
    <scope>NUCLEOTIDE SEQUENCE</scope>
</reference>
<dbReference type="Proteomes" id="UP001153269">
    <property type="component" value="Unassembled WGS sequence"/>
</dbReference>
<name>A0A9N7U330_PLEPL</name>
<protein>
    <submittedName>
        <fullName evidence="2">Uncharacterized protein</fullName>
    </submittedName>
</protein>
<proteinExistence type="predicted"/>
<evidence type="ECO:0000313" key="3">
    <source>
        <dbReference type="Proteomes" id="UP001153269"/>
    </source>
</evidence>
<evidence type="ECO:0000256" key="1">
    <source>
        <dbReference type="SAM" id="MobiDB-lite"/>
    </source>
</evidence>
<sequence>MRRHKPQERRDGGMDGPDGWRDKKVRQTQSSAGSPAERRAAVPLSSKPQRVLQNGRADIILTAWVQTRCYILRYDLLALLKSKRHTRLLCLFSCLPSEPVAS</sequence>
<organism evidence="2 3">
    <name type="scientific">Pleuronectes platessa</name>
    <name type="common">European plaice</name>
    <dbReference type="NCBI Taxonomy" id="8262"/>
    <lineage>
        <taxon>Eukaryota</taxon>
        <taxon>Metazoa</taxon>
        <taxon>Chordata</taxon>
        <taxon>Craniata</taxon>
        <taxon>Vertebrata</taxon>
        <taxon>Euteleostomi</taxon>
        <taxon>Actinopterygii</taxon>
        <taxon>Neopterygii</taxon>
        <taxon>Teleostei</taxon>
        <taxon>Neoteleostei</taxon>
        <taxon>Acanthomorphata</taxon>
        <taxon>Carangaria</taxon>
        <taxon>Pleuronectiformes</taxon>
        <taxon>Pleuronectoidei</taxon>
        <taxon>Pleuronectidae</taxon>
        <taxon>Pleuronectes</taxon>
    </lineage>
</organism>
<feature type="compositionally biased region" description="Basic and acidic residues" evidence="1">
    <location>
        <begin position="8"/>
        <end position="22"/>
    </location>
</feature>
<dbReference type="AlphaFoldDB" id="A0A9N7U330"/>
<accession>A0A9N7U330</accession>